<dbReference type="EMBL" id="BLLF01000334">
    <property type="protein sequence ID" value="GFH10658.1"/>
    <property type="molecule type" value="Genomic_DNA"/>
</dbReference>
<protein>
    <submittedName>
        <fullName evidence="2">Uncharacterized protein</fullName>
    </submittedName>
</protein>
<name>A0A699YSD4_HAELA</name>
<evidence type="ECO:0000256" key="1">
    <source>
        <dbReference type="SAM" id="MobiDB-lite"/>
    </source>
</evidence>
<feature type="compositionally biased region" description="Low complexity" evidence="1">
    <location>
        <begin position="158"/>
        <end position="175"/>
    </location>
</feature>
<accession>A0A699YSD4</accession>
<evidence type="ECO:0000313" key="2">
    <source>
        <dbReference type="EMBL" id="GFH10658.1"/>
    </source>
</evidence>
<dbReference type="AlphaFoldDB" id="A0A699YSD4"/>
<keyword evidence="3" id="KW-1185">Reference proteome</keyword>
<gene>
    <name evidence="2" type="ORF">HaLaN_06009</name>
</gene>
<sequence>MEELCSLLGPGGLAPGRRHSLLVKRLSTALIPKVGEVPPSQLVALAEELTLQPKPPVQLYAAAAAATHAQPLRYTVGRGGEGFPWYDLSGAAAQHAAAGGGEGKDGEAAQLSTEVAQRLPGSLTLWQLQALYTVLQAMHHDEAPLFQKEFVRKASKTAPPSSAHRAARSNAKAES</sequence>
<evidence type="ECO:0000313" key="3">
    <source>
        <dbReference type="Proteomes" id="UP000485058"/>
    </source>
</evidence>
<reference evidence="2 3" key="1">
    <citation type="submission" date="2020-02" db="EMBL/GenBank/DDBJ databases">
        <title>Draft genome sequence of Haematococcus lacustris strain NIES-144.</title>
        <authorList>
            <person name="Morimoto D."/>
            <person name="Nakagawa S."/>
            <person name="Yoshida T."/>
            <person name="Sawayama S."/>
        </authorList>
    </citation>
    <scope>NUCLEOTIDE SEQUENCE [LARGE SCALE GENOMIC DNA]</scope>
    <source>
        <strain evidence="2 3">NIES-144</strain>
    </source>
</reference>
<organism evidence="2 3">
    <name type="scientific">Haematococcus lacustris</name>
    <name type="common">Green alga</name>
    <name type="synonym">Haematococcus pluvialis</name>
    <dbReference type="NCBI Taxonomy" id="44745"/>
    <lineage>
        <taxon>Eukaryota</taxon>
        <taxon>Viridiplantae</taxon>
        <taxon>Chlorophyta</taxon>
        <taxon>core chlorophytes</taxon>
        <taxon>Chlorophyceae</taxon>
        <taxon>CS clade</taxon>
        <taxon>Chlamydomonadales</taxon>
        <taxon>Haematococcaceae</taxon>
        <taxon>Haematococcus</taxon>
    </lineage>
</organism>
<dbReference type="Proteomes" id="UP000485058">
    <property type="component" value="Unassembled WGS sequence"/>
</dbReference>
<proteinExistence type="predicted"/>
<comment type="caution">
    <text evidence="2">The sequence shown here is derived from an EMBL/GenBank/DDBJ whole genome shotgun (WGS) entry which is preliminary data.</text>
</comment>
<feature type="region of interest" description="Disordered" evidence="1">
    <location>
        <begin position="153"/>
        <end position="175"/>
    </location>
</feature>